<dbReference type="CDD" id="cd18672">
    <property type="entry name" value="PIN_FAM120B-like"/>
    <property type="match status" value="1"/>
</dbReference>
<dbReference type="OMA" id="MPWEVFD"/>
<comment type="caution">
    <text evidence="3">The sequence shown here is derived from an EMBL/GenBank/DDBJ whole genome shotgun (WGS) entry which is preliminary data.</text>
</comment>
<dbReference type="GO" id="GO:0045444">
    <property type="term" value="P:fat cell differentiation"/>
    <property type="evidence" value="ECO:0007669"/>
    <property type="project" value="TreeGrafter"/>
</dbReference>
<organism evidence="3 4">
    <name type="scientific">Chiloscyllium punctatum</name>
    <name type="common">Brownbanded bambooshark</name>
    <name type="synonym">Hemiscyllium punctatum</name>
    <dbReference type="NCBI Taxonomy" id="137246"/>
    <lineage>
        <taxon>Eukaryota</taxon>
        <taxon>Metazoa</taxon>
        <taxon>Chordata</taxon>
        <taxon>Craniata</taxon>
        <taxon>Vertebrata</taxon>
        <taxon>Chondrichthyes</taxon>
        <taxon>Elasmobranchii</taxon>
        <taxon>Galeomorphii</taxon>
        <taxon>Galeoidea</taxon>
        <taxon>Orectolobiformes</taxon>
        <taxon>Hemiscylliidae</taxon>
        <taxon>Chiloscyllium</taxon>
    </lineage>
</organism>
<accession>A0A401SMA7</accession>
<dbReference type="GO" id="GO:0005634">
    <property type="term" value="C:nucleus"/>
    <property type="evidence" value="ECO:0007669"/>
    <property type="project" value="TreeGrafter"/>
</dbReference>
<dbReference type="Gene3D" id="3.40.50.1010">
    <property type="entry name" value="5'-nuclease"/>
    <property type="match status" value="1"/>
</dbReference>
<dbReference type="STRING" id="137246.A0A401SMA7"/>
<dbReference type="GO" id="GO:0035357">
    <property type="term" value="P:peroxisome proliferator activated receptor signaling pathway"/>
    <property type="evidence" value="ECO:0007669"/>
    <property type="project" value="TreeGrafter"/>
</dbReference>
<dbReference type="PANTHER" id="PTHR15976">
    <property type="entry name" value="CONSTITUTIVE COACTIVATOR OF PEROXISOME PROLIFERATOR-ACTIVATED RECEPTOR GAMMA"/>
    <property type="match status" value="1"/>
</dbReference>
<dbReference type="PANTHER" id="PTHR15976:SF17">
    <property type="entry name" value="CONSTITUTIVE COACTIVATOR OF PEROXISOME PROLIFERATOR-ACTIVATED RECEPTOR GAMMA"/>
    <property type="match status" value="1"/>
</dbReference>
<name>A0A401SMA7_CHIPU</name>
<evidence type="ECO:0000313" key="4">
    <source>
        <dbReference type="Proteomes" id="UP000287033"/>
    </source>
</evidence>
<dbReference type="InterPro" id="IPR026784">
    <property type="entry name" value="Coact_PPARg"/>
</dbReference>
<feature type="region of interest" description="Disordered" evidence="2">
    <location>
        <begin position="1"/>
        <end position="32"/>
    </location>
</feature>
<proteinExistence type="inferred from homology"/>
<dbReference type="AlphaFoldDB" id="A0A401SMA7"/>
<dbReference type="EMBL" id="BEZZ01000370">
    <property type="protein sequence ID" value="GCC31520.1"/>
    <property type="molecule type" value="Genomic_DNA"/>
</dbReference>
<dbReference type="OrthoDB" id="25987at2759"/>
<dbReference type="Proteomes" id="UP000287033">
    <property type="component" value="Unassembled WGS sequence"/>
</dbReference>
<evidence type="ECO:0000313" key="3">
    <source>
        <dbReference type="EMBL" id="GCC31520.1"/>
    </source>
</evidence>
<dbReference type="SUPFAM" id="SSF88723">
    <property type="entry name" value="PIN domain-like"/>
    <property type="match status" value="1"/>
</dbReference>
<gene>
    <name evidence="3" type="ORF">chiPu_0009979</name>
</gene>
<sequence length="749" mass="85076">MSRGWEEYQEGALQRERASQPEGSAGGGHVSGGSVHGGGEPRFLMLFCLGPLTDSSMGVKGLQRFMDCACPQSNMWVNLKEMAEQHCRLHPGHSPVVVVDAMGCLRFWYTSEAWVHGGQWREYLQSLDTFVAAFRSHNIDLVFFFDGVIEQKKRDEWVKRRLRNNQEIAEIFQYIKAKASQPERDMFFIPSGLGTFTRFALKSMGLNTMCSLQEADYEIASYARLNDCMAILGQDTDYLIYDTVPYLSVNKLCLNKLTTVMYSRENLCHSLHLQLVDLPLLACLLGNDVVPENVVGGLKRHCLSRYTPHNSKPTKRKEMVEAVAHYISSVTRSYDGLRKIERSLQYTSTESLLELGMTTYLLPGQSSPWLLHIAPSPVTSQYENTMYTDQRILQFAKERHIKAESCTVYKVLNVREVDCSNTLEDELDTELPGQAIVYQPARQCIYGIILSAESKSQLETAKACPMVKEWFVYPGNMLQQPNLVPALAPDVPGGTPDLQTLWLTEGSEVKKLRYCTFLACFGLQDFAEELLPLKLSTAAVCCLLTYVTLQVNTISWEDLDAYLSQALIVRDKTADQLAQRKVPRVDSRAVHLAFLFVRGLSILVSANSACGFPFQMGDLMPWEVFDGKLFHTKYLQSHSGCKAEDLLERNDILLQEFQKLKSLINSICVKKNRDIQSRPRLHTTENWERPGTYSGRGRYHVAQPEQQLPAYCPYRAYRPDYQARYPQPPTPTGMPKSHFYHHYLLCFNA</sequence>
<protein>
    <submittedName>
        <fullName evidence="3">Uncharacterized protein</fullName>
    </submittedName>
</protein>
<dbReference type="InterPro" id="IPR029060">
    <property type="entry name" value="PIN-like_dom_sf"/>
</dbReference>
<comment type="similarity">
    <text evidence="1">Belongs to the constitutive coactivator of PPAR-gamma family.</text>
</comment>
<evidence type="ECO:0000256" key="1">
    <source>
        <dbReference type="ARBA" id="ARBA00009495"/>
    </source>
</evidence>
<keyword evidence="4" id="KW-1185">Reference proteome</keyword>
<reference evidence="3 4" key="1">
    <citation type="journal article" date="2018" name="Nat. Ecol. Evol.">
        <title>Shark genomes provide insights into elasmobranch evolution and the origin of vertebrates.</title>
        <authorList>
            <person name="Hara Y"/>
            <person name="Yamaguchi K"/>
            <person name="Onimaru K"/>
            <person name="Kadota M"/>
            <person name="Koyanagi M"/>
            <person name="Keeley SD"/>
            <person name="Tatsumi K"/>
            <person name="Tanaka K"/>
            <person name="Motone F"/>
            <person name="Kageyama Y"/>
            <person name="Nozu R"/>
            <person name="Adachi N"/>
            <person name="Nishimura O"/>
            <person name="Nakagawa R"/>
            <person name="Tanegashima C"/>
            <person name="Kiyatake I"/>
            <person name="Matsumoto R"/>
            <person name="Murakumo K"/>
            <person name="Nishida K"/>
            <person name="Terakita A"/>
            <person name="Kuratani S"/>
            <person name="Sato K"/>
            <person name="Hyodo S Kuraku.S."/>
        </authorList>
    </citation>
    <scope>NUCLEOTIDE SEQUENCE [LARGE SCALE GENOMIC DNA]</scope>
</reference>
<evidence type="ECO:0000256" key="2">
    <source>
        <dbReference type="SAM" id="MobiDB-lite"/>
    </source>
</evidence>